<dbReference type="InterPro" id="IPR022075">
    <property type="entry name" value="Symplekin_C"/>
</dbReference>
<dbReference type="GO" id="GO:0006397">
    <property type="term" value="P:mRNA processing"/>
    <property type="evidence" value="ECO:0007669"/>
    <property type="project" value="UniProtKB-KW"/>
</dbReference>
<dbReference type="Proteomes" id="UP001177023">
    <property type="component" value="Unassembled WGS sequence"/>
</dbReference>
<evidence type="ECO:0000259" key="6">
    <source>
        <dbReference type="Pfam" id="PF12295"/>
    </source>
</evidence>
<sequence>MSTADRQEACRRAFKRVAETRDDTERLRLVKKALALFTDRVEPPELLLDSYIQEVQAVLVDPSLSIRLIVIEFLTEICFLSKKTIRYSVASFGANLLTDDMAMLKGLIRAFVRLYPTIFRCIIDQQPDLSHQEFWTVMSQVKGIILSYTNDDDQEIQILVFKFIEVIIMCQSLRSEGAHADYLVHLNDITPDHKVLKHDQLHDEGKYCLSSILDQIALPHISYQCLIVALGSAMSIARIRNEHVKPVIDCLEMLYINLPPTLSAEQVKSTRKELKMHLLRLLKLPAGLAHQNRIEIMLTALGASNSEIQRALYEAKEQVYTKRQKQSGSRESRKRPATGTEYEAEVKKSALEADDDEPASSSDRTAVDITYQFIIDRLSQETTINLVLATMPCLPNKRPASLQNSFDIQEAGSKDHKMMLCRMLATQLTQHGIGPGMSHLDEDKRKRKKERDALQRSGAILPPEAGKSGAKHSTSKLGFDRKPLVKPKTVEDTYLPVKSFDLLEEPEDEEKLDKDQLFGLGVRAVMGNEEDIVITNHVLDYQLTLVRLLSRFETDPKKMDGIEMLINFIIADHHSRAELMVLWFTELYTQYLGYSFCGADKTDKQAAKEAALGKYNMIVDKFLRKLVAKGLLNEMVFHRFYLEAPLLSPAAMTIFKEACLSQSYGHICLITLREMIIARVDFRETLLRLLIDISVQDVAGTSVEASKTAKELFTFRFIRDILVRLLKDNLQKCTVTPPPTSFAKPGEPAPTEWTDKLYSIAVQTYLELIPQDPALIHYLASVYAVGNNLLKKAILQKIELPIANHTDTSEIVNLINNCPQKAETLVARIVHVLSVNNLISKPLVKAMQGLYERRSGVDVRSFVPILNHLPKEQILAFLPSLMLETINHKTVGYVFKRLTSPTCPLSAVDLIISIHRLQPENDEQAKLQRQHITLLYNDFGLSSDTISHAVDKMFKEKSYPDLIYDTIFYLHYRFKNLANYVKILLPKMAESGSWREDGKSRKRFFELLRRLESTAFPFVLSRFNEADVKDFLKSAGSERAEKELLSALRTFYAQASHDFHRKMDESVVAMVKGKESSRKPFKTKSSTSAANVAAPAATAHTTTRYEAMIKEEPVDN</sequence>
<keyword evidence="8" id="KW-1185">Reference proteome</keyword>
<reference evidence="7" key="1">
    <citation type="submission" date="2023-06" db="EMBL/GenBank/DDBJ databases">
        <authorList>
            <person name="Delattre M."/>
        </authorList>
    </citation>
    <scope>NUCLEOTIDE SEQUENCE</scope>
    <source>
        <strain evidence="7">AF72</strain>
    </source>
</reference>
<dbReference type="Pfam" id="PF11935">
    <property type="entry name" value="SYMPK_PTA1_N"/>
    <property type="match status" value="1"/>
</dbReference>
<keyword evidence="2" id="KW-0507">mRNA processing</keyword>
<evidence type="ECO:0008006" key="9">
    <source>
        <dbReference type="Google" id="ProtNLM"/>
    </source>
</evidence>
<feature type="non-terminal residue" evidence="7">
    <location>
        <position position="1116"/>
    </location>
</feature>
<accession>A0AA36DE66</accession>
<dbReference type="GO" id="GO:0005847">
    <property type="term" value="C:mRNA cleavage and polyadenylation specificity factor complex"/>
    <property type="evidence" value="ECO:0007669"/>
    <property type="project" value="TreeGrafter"/>
</dbReference>
<dbReference type="InterPro" id="IPR021850">
    <property type="entry name" value="Symplekin/Pta1"/>
</dbReference>
<comment type="caution">
    <text evidence="7">The sequence shown here is derived from an EMBL/GenBank/DDBJ whole genome shotgun (WGS) entry which is preliminary data.</text>
</comment>
<evidence type="ECO:0000256" key="1">
    <source>
        <dbReference type="ARBA" id="ARBA00004123"/>
    </source>
</evidence>
<feature type="region of interest" description="Disordered" evidence="4">
    <location>
        <begin position="1078"/>
        <end position="1116"/>
    </location>
</feature>
<proteinExistence type="predicted"/>
<dbReference type="PANTHER" id="PTHR15245:SF20">
    <property type="entry name" value="SYMPLEKIN"/>
    <property type="match status" value="1"/>
</dbReference>
<feature type="compositionally biased region" description="Low complexity" evidence="4">
    <location>
        <begin position="1085"/>
        <end position="1102"/>
    </location>
</feature>
<organism evidence="7 8">
    <name type="scientific">Mesorhabditis spiculigera</name>
    <dbReference type="NCBI Taxonomy" id="96644"/>
    <lineage>
        <taxon>Eukaryota</taxon>
        <taxon>Metazoa</taxon>
        <taxon>Ecdysozoa</taxon>
        <taxon>Nematoda</taxon>
        <taxon>Chromadorea</taxon>
        <taxon>Rhabditida</taxon>
        <taxon>Rhabditina</taxon>
        <taxon>Rhabditomorpha</taxon>
        <taxon>Rhabditoidea</taxon>
        <taxon>Rhabditidae</taxon>
        <taxon>Mesorhabditinae</taxon>
        <taxon>Mesorhabditis</taxon>
    </lineage>
</organism>
<feature type="region of interest" description="Disordered" evidence="4">
    <location>
        <begin position="319"/>
        <end position="362"/>
    </location>
</feature>
<protein>
    <recommendedName>
        <fullName evidence="9">Symplekin</fullName>
    </recommendedName>
</protein>
<dbReference type="InterPro" id="IPR011989">
    <property type="entry name" value="ARM-like"/>
</dbReference>
<feature type="compositionally biased region" description="Basic and acidic residues" evidence="4">
    <location>
        <begin position="1107"/>
        <end position="1116"/>
    </location>
</feature>
<evidence type="ECO:0000256" key="3">
    <source>
        <dbReference type="ARBA" id="ARBA00023242"/>
    </source>
</evidence>
<dbReference type="PANTHER" id="PTHR15245">
    <property type="entry name" value="SYMPLEKIN-RELATED"/>
    <property type="match status" value="1"/>
</dbReference>
<evidence type="ECO:0000313" key="7">
    <source>
        <dbReference type="EMBL" id="CAJ0584593.1"/>
    </source>
</evidence>
<comment type="subcellular location">
    <subcellularLocation>
        <location evidence="1">Nucleus</location>
    </subcellularLocation>
</comment>
<dbReference type="EMBL" id="CATQJA010002698">
    <property type="protein sequence ID" value="CAJ0584593.1"/>
    <property type="molecule type" value="Genomic_DNA"/>
</dbReference>
<evidence type="ECO:0000313" key="8">
    <source>
        <dbReference type="Proteomes" id="UP001177023"/>
    </source>
</evidence>
<dbReference type="AlphaFoldDB" id="A0AA36DE66"/>
<keyword evidence="3" id="KW-0539">Nucleus</keyword>
<feature type="domain" description="Symplekin C-terminal" evidence="6">
    <location>
        <begin position="858"/>
        <end position="1032"/>
    </location>
</feature>
<evidence type="ECO:0000256" key="2">
    <source>
        <dbReference type="ARBA" id="ARBA00022664"/>
    </source>
</evidence>
<dbReference type="Gene3D" id="1.25.10.10">
    <property type="entry name" value="Leucine-rich Repeat Variant"/>
    <property type="match status" value="1"/>
</dbReference>
<feature type="compositionally biased region" description="Basic and acidic residues" evidence="4">
    <location>
        <begin position="439"/>
        <end position="454"/>
    </location>
</feature>
<feature type="region of interest" description="Disordered" evidence="4">
    <location>
        <begin position="432"/>
        <end position="478"/>
    </location>
</feature>
<name>A0AA36DE66_9BILA</name>
<gene>
    <name evidence="7" type="ORF">MSPICULIGERA_LOCUS22640</name>
</gene>
<feature type="domain" description="Symplekin/Pta1 N-terminal" evidence="5">
    <location>
        <begin position="101"/>
        <end position="316"/>
    </location>
</feature>
<evidence type="ECO:0000259" key="5">
    <source>
        <dbReference type="Pfam" id="PF11935"/>
    </source>
</evidence>
<dbReference type="InterPro" id="IPR032460">
    <property type="entry name" value="Symplekin/Pta1_N"/>
</dbReference>
<dbReference type="Pfam" id="PF12295">
    <property type="entry name" value="Symplekin_C"/>
    <property type="match status" value="1"/>
</dbReference>
<evidence type="ECO:0000256" key="4">
    <source>
        <dbReference type="SAM" id="MobiDB-lite"/>
    </source>
</evidence>